<dbReference type="EC" id="2.7.1.21" evidence="2 8"/>
<reference evidence="13" key="1">
    <citation type="submission" date="2021-01" db="EMBL/GenBank/DDBJ databases">
        <title>Genomic Encyclopedia of Type Strains, Phase IV (KMG-IV): sequencing the most valuable type-strain genomes for metagenomic binning, comparative biology and taxonomic classification.</title>
        <authorList>
            <person name="Goeker M."/>
        </authorList>
    </citation>
    <scope>NUCLEOTIDE SEQUENCE</scope>
    <source>
        <strain evidence="13">DSM 25523</strain>
    </source>
</reference>
<dbReference type="SUPFAM" id="SSF52540">
    <property type="entry name" value="P-loop containing nucleoside triphosphate hydrolases"/>
    <property type="match status" value="1"/>
</dbReference>
<dbReference type="Proteomes" id="UP000717624">
    <property type="component" value="Unassembled WGS sequence"/>
</dbReference>
<dbReference type="GO" id="GO:0071897">
    <property type="term" value="P:DNA biosynthetic process"/>
    <property type="evidence" value="ECO:0007669"/>
    <property type="project" value="UniProtKB-KW"/>
</dbReference>
<dbReference type="GO" id="GO:0008270">
    <property type="term" value="F:zinc ion binding"/>
    <property type="evidence" value="ECO:0007669"/>
    <property type="project" value="UniProtKB-UniRule"/>
</dbReference>
<keyword evidence="7 8" id="KW-0067">ATP-binding</keyword>
<dbReference type="GO" id="GO:0005524">
    <property type="term" value="F:ATP binding"/>
    <property type="evidence" value="ECO:0007669"/>
    <property type="project" value="UniProtKB-UniRule"/>
</dbReference>
<dbReference type="GO" id="GO:0046104">
    <property type="term" value="P:thymidine metabolic process"/>
    <property type="evidence" value="ECO:0007669"/>
    <property type="project" value="TreeGrafter"/>
</dbReference>
<evidence type="ECO:0000256" key="1">
    <source>
        <dbReference type="ARBA" id="ARBA00007587"/>
    </source>
</evidence>
<comment type="caution">
    <text evidence="8">Lacks conserved residue(s) required for the propagation of feature annotation.</text>
</comment>
<evidence type="ECO:0000256" key="8">
    <source>
        <dbReference type="HAMAP-Rule" id="MF_00124"/>
    </source>
</evidence>
<feature type="active site" description="Proton acceptor" evidence="8 9">
    <location>
        <position position="86"/>
    </location>
</feature>
<evidence type="ECO:0000256" key="4">
    <source>
        <dbReference type="ARBA" id="ARBA00022679"/>
    </source>
</evidence>
<evidence type="ECO:0000256" key="11">
    <source>
        <dbReference type="RuleBase" id="RU000544"/>
    </source>
</evidence>
<evidence type="ECO:0000256" key="7">
    <source>
        <dbReference type="ARBA" id="ARBA00022840"/>
    </source>
</evidence>
<feature type="binding site" evidence="8">
    <location>
        <position position="143"/>
    </location>
    <ligand>
        <name>Zn(2+)</name>
        <dbReference type="ChEBI" id="CHEBI:29105"/>
    </ligand>
</feature>
<dbReference type="Gene3D" id="3.40.50.300">
    <property type="entry name" value="P-loop containing nucleotide triphosphate hydrolases"/>
    <property type="match status" value="1"/>
</dbReference>
<gene>
    <name evidence="8" type="primary">tdk</name>
    <name evidence="13" type="ORF">JOD01_001806</name>
</gene>
<evidence type="ECO:0000256" key="3">
    <source>
        <dbReference type="ARBA" id="ARBA00022634"/>
    </source>
</evidence>
<keyword evidence="8" id="KW-0862">Zinc</keyword>
<evidence type="ECO:0000256" key="5">
    <source>
        <dbReference type="ARBA" id="ARBA00022741"/>
    </source>
</evidence>
<dbReference type="NCBIfam" id="NF003300">
    <property type="entry name" value="PRK04296.1-5"/>
    <property type="match status" value="1"/>
</dbReference>
<dbReference type="InterPro" id="IPR001267">
    <property type="entry name" value="Thymidine_kinase"/>
</dbReference>
<dbReference type="PANTHER" id="PTHR11441:SF0">
    <property type="entry name" value="THYMIDINE KINASE, CYTOSOLIC"/>
    <property type="match status" value="1"/>
</dbReference>
<keyword evidence="5 8" id="KW-0547">Nucleotide-binding</keyword>
<comment type="subcellular location">
    <subcellularLocation>
        <location evidence="8">Cytoplasm</location>
    </subcellularLocation>
</comment>
<evidence type="ECO:0000256" key="10">
    <source>
        <dbReference type="PIRSR" id="PIRSR035805-2"/>
    </source>
</evidence>
<dbReference type="RefSeq" id="WP_204517942.1">
    <property type="nucleotide sequence ID" value="NZ_BAABIN010000020.1"/>
</dbReference>
<organism evidence="13 14">
    <name type="scientific">Brevibacillus fulvus</name>
    <dbReference type="NCBI Taxonomy" id="1125967"/>
    <lineage>
        <taxon>Bacteria</taxon>
        <taxon>Bacillati</taxon>
        <taxon>Bacillota</taxon>
        <taxon>Bacilli</taxon>
        <taxon>Bacillales</taxon>
        <taxon>Paenibacillaceae</taxon>
        <taxon>Brevibacillus</taxon>
    </lineage>
</organism>
<keyword evidence="4 8" id="KW-0808">Transferase</keyword>
<keyword evidence="6 8" id="KW-0418">Kinase</keyword>
<dbReference type="InterPro" id="IPR020633">
    <property type="entry name" value="Thymidine_kinase_CS"/>
</dbReference>
<evidence type="ECO:0000256" key="12">
    <source>
        <dbReference type="RuleBase" id="RU004165"/>
    </source>
</evidence>
<dbReference type="PIRSF" id="PIRSF035805">
    <property type="entry name" value="TK_cell"/>
    <property type="match status" value="1"/>
</dbReference>
<evidence type="ECO:0000256" key="2">
    <source>
        <dbReference type="ARBA" id="ARBA00012118"/>
    </source>
</evidence>
<feature type="binding site" evidence="8">
    <location>
        <position position="180"/>
    </location>
    <ligand>
        <name>Zn(2+)</name>
        <dbReference type="ChEBI" id="CHEBI:29105"/>
    </ligand>
</feature>
<proteinExistence type="inferred from homology"/>
<protein>
    <recommendedName>
        <fullName evidence="2 8">Thymidine kinase</fullName>
        <ecNumber evidence="2 8">2.7.1.21</ecNumber>
    </recommendedName>
</protein>
<keyword evidence="8" id="KW-0479">Metal-binding</keyword>
<evidence type="ECO:0000313" key="14">
    <source>
        <dbReference type="Proteomes" id="UP000717624"/>
    </source>
</evidence>
<dbReference type="EMBL" id="JAFBEB010000005">
    <property type="protein sequence ID" value="MBM7590202.1"/>
    <property type="molecule type" value="Genomic_DNA"/>
</dbReference>
<dbReference type="AlphaFoldDB" id="A0A938Y227"/>
<dbReference type="SUPFAM" id="SSF57716">
    <property type="entry name" value="Glucocorticoid receptor-like (DNA-binding domain)"/>
    <property type="match status" value="1"/>
</dbReference>
<dbReference type="PROSITE" id="PS00603">
    <property type="entry name" value="TK_CELLULAR_TYPE"/>
    <property type="match status" value="1"/>
</dbReference>
<feature type="binding site" evidence="8">
    <location>
        <position position="183"/>
    </location>
    <ligand>
        <name>Zn(2+)</name>
        <dbReference type="ChEBI" id="CHEBI:29105"/>
    </ligand>
</feature>
<dbReference type="GO" id="GO:0004797">
    <property type="term" value="F:thymidine kinase activity"/>
    <property type="evidence" value="ECO:0007669"/>
    <property type="project" value="UniProtKB-UniRule"/>
</dbReference>
<dbReference type="InterPro" id="IPR027417">
    <property type="entry name" value="P-loop_NTPase"/>
</dbReference>
<name>A0A938Y227_9BACL</name>
<comment type="catalytic activity">
    <reaction evidence="8 11">
        <text>thymidine + ATP = dTMP + ADP + H(+)</text>
        <dbReference type="Rhea" id="RHEA:19129"/>
        <dbReference type="ChEBI" id="CHEBI:15378"/>
        <dbReference type="ChEBI" id="CHEBI:17748"/>
        <dbReference type="ChEBI" id="CHEBI:30616"/>
        <dbReference type="ChEBI" id="CHEBI:63528"/>
        <dbReference type="ChEBI" id="CHEBI:456216"/>
        <dbReference type="EC" id="2.7.1.21"/>
    </reaction>
</comment>
<dbReference type="HAMAP" id="MF_00124">
    <property type="entry name" value="Thymidine_kinase"/>
    <property type="match status" value="1"/>
</dbReference>
<keyword evidence="14" id="KW-1185">Reference proteome</keyword>
<evidence type="ECO:0000256" key="6">
    <source>
        <dbReference type="ARBA" id="ARBA00022777"/>
    </source>
</evidence>
<comment type="subunit">
    <text evidence="8">Homotetramer.</text>
</comment>
<keyword evidence="8" id="KW-0963">Cytoplasm</keyword>
<comment type="caution">
    <text evidence="13">The sequence shown here is derived from an EMBL/GenBank/DDBJ whole genome shotgun (WGS) entry which is preliminary data.</text>
</comment>
<dbReference type="GO" id="GO:0005829">
    <property type="term" value="C:cytosol"/>
    <property type="evidence" value="ECO:0007669"/>
    <property type="project" value="TreeGrafter"/>
</dbReference>
<comment type="similarity">
    <text evidence="1 8 12">Belongs to the thymidine kinase family.</text>
</comment>
<feature type="binding site" evidence="8">
    <location>
        <begin position="85"/>
        <end position="88"/>
    </location>
    <ligand>
        <name>ATP</name>
        <dbReference type="ChEBI" id="CHEBI:30616"/>
    </ligand>
</feature>
<evidence type="ECO:0000256" key="9">
    <source>
        <dbReference type="PIRSR" id="PIRSR035805-1"/>
    </source>
</evidence>
<accession>A0A938Y227</accession>
<dbReference type="Gene3D" id="3.30.60.20">
    <property type="match status" value="1"/>
</dbReference>
<keyword evidence="3 8" id="KW-0237">DNA synthesis</keyword>
<sequence length="193" mass="21755">MAQLYFRYGAMNASKSIQLLTVAHNYEQSGKKVMVFTPAIDDRFGVGKVASRVGISRDAIPIGNDTDIFAIVLGEAEKPHCVLVDEGQFLHRQHVKQLTLIVDELDIPVIVYGLLKNFKNELFEGTQYLLSEADKIEEIKTVCVFCNKKATHILKYKNGQPVYTGETIEIGGNDTYSSVCRQHYYHPPAMERK</sequence>
<feature type="binding site" evidence="10">
    <location>
        <begin position="168"/>
        <end position="171"/>
    </location>
    <ligand>
        <name>substrate</name>
    </ligand>
</feature>
<dbReference type="PANTHER" id="PTHR11441">
    <property type="entry name" value="THYMIDINE KINASE"/>
    <property type="match status" value="1"/>
</dbReference>
<dbReference type="Pfam" id="PF00265">
    <property type="entry name" value="TK"/>
    <property type="match status" value="1"/>
</dbReference>
<evidence type="ECO:0000313" key="13">
    <source>
        <dbReference type="EMBL" id="MBM7590202.1"/>
    </source>
</evidence>
<feature type="binding site" evidence="8">
    <location>
        <position position="146"/>
    </location>
    <ligand>
        <name>Zn(2+)</name>
        <dbReference type="ChEBI" id="CHEBI:29105"/>
    </ligand>
</feature>
<feature type="binding site" evidence="10">
    <location>
        <position position="176"/>
    </location>
    <ligand>
        <name>substrate</name>
    </ligand>
</feature>